<evidence type="ECO:0000313" key="1">
    <source>
        <dbReference type="EMBL" id="MBD1432375.1"/>
    </source>
</evidence>
<comment type="caution">
    <text evidence="1">The sequence shown here is derived from an EMBL/GenBank/DDBJ whole genome shotgun (WGS) entry which is preliminary data.</text>
</comment>
<protein>
    <recommendedName>
        <fullName evidence="3">Bacteriophage abortive infection AbiH</fullName>
    </recommendedName>
</protein>
<dbReference type="EMBL" id="JACOIK010000004">
    <property type="protein sequence ID" value="MBD1432375.1"/>
    <property type="molecule type" value="Genomic_DNA"/>
</dbReference>
<reference evidence="1 2" key="1">
    <citation type="submission" date="2020-08" db="EMBL/GenBank/DDBJ databases">
        <title>Sphingobacterium sp. DN00404 isolated from aquaculture water.</title>
        <authorList>
            <person name="Zhang M."/>
        </authorList>
    </citation>
    <scope>NUCLEOTIDE SEQUENCE [LARGE SCALE GENOMIC DNA]</scope>
    <source>
        <strain evidence="1 2">DN00404</strain>
    </source>
</reference>
<organism evidence="1 2">
    <name type="scientific">Sphingobacterium micropteri</name>
    <dbReference type="NCBI Taxonomy" id="2763501"/>
    <lineage>
        <taxon>Bacteria</taxon>
        <taxon>Pseudomonadati</taxon>
        <taxon>Bacteroidota</taxon>
        <taxon>Sphingobacteriia</taxon>
        <taxon>Sphingobacteriales</taxon>
        <taxon>Sphingobacteriaceae</taxon>
        <taxon>Sphingobacterium</taxon>
    </lineage>
</organism>
<evidence type="ECO:0008006" key="3">
    <source>
        <dbReference type="Google" id="ProtNLM"/>
    </source>
</evidence>
<keyword evidence="2" id="KW-1185">Reference proteome</keyword>
<gene>
    <name evidence="1" type="ORF">H8B06_06025</name>
</gene>
<dbReference type="InterPro" id="IPR025935">
    <property type="entry name" value="AbiH"/>
</dbReference>
<sequence length="407" mass="48257">MNRLILIGNGFDLAHGLKTSYKDFIFWYLDECFNQAGMYANGHFYEDDFLRVEVLEHYRLMDLVKSSGNKGISRYLHENEILKSYLDFVPREYVSPNNIEKYQYISKISAHNVSFKSSFFKRLIDTCLDCGWVDIEQEYFDALKKYNDKDNTHNLDYICTLNKHFAFLIRKLEGYLSIEEKRCMVVCDQKFVNLFNSNFVFLDYDLMVDKDRTLVENAMKMAESTENNYTTYVLNFNYTKTFQTYLPKLRSKESILNHIHGELNNYSNPIIFGFGDEHDKEYLQFEEQGNNDLFEHVKSYHYLKTSNYRNLMRFLNADNYQVFVVGHSCGLSDRTMFKEIFDHENCKSVRIFHYTDSNGKNDFFDKTINLGRHFSDKGRMRKLIVEFSETDSIPQWFSGSVEEAIVV</sequence>
<accession>A0ABR7YM09</accession>
<dbReference type="Pfam" id="PF14253">
    <property type="entry name" value="AbiH"/>
    <property type="match status" value="1"/>
</dbReference>
<dbReference type="RefSeq" id="WP_190993406.1">
    <property type="nucleotide sequence ID" value="NZ_JACOIK010000004.1"/>
</dbReference>
<dbReference type="Proteomes" id="UP000602759">
    <property type="component" value="Unassembled WGS sequence"/>
</dbReference>
<evidence type="ECO:0000313" key="2">
    <source>
        <dbReference type="Proteomes" id="UP000602759"/>
    </source>
</evidence>
<proteinExistence type="predicted"/>
<name>A0ABR7YM09_9SPHI</name>